<comment type="caution">
    <text evidence="4">The sequence shown here is derived from an EMBL/GenBank/DDBJ whole genome shotgun (WGS) entry which is preliminary data.</text>
</comment>
<keyword evidence="1" id="KW-0227">DNA damage</keyword>
<dbReference type="EMBL" id="CAXAMM010007991">
    <property type="protein sequence ID" value="CAK9015985.1"/>
    <property type="molecule type" value="Genomic_DNA"/>
</dbReference>
<dbReference type="Pfam" id="PF05970">
    <property type="entry name" value="PIF1"/>
    <property type="match status" value="1"/>
</dbReference>
<dbReference type="Pfam" id="PF20209">
    <property type="entry name" value="DUF6570"/>
    <property type="match status" value="1"/>
</dbReference>
<dbReference type="Gene3D" id="3.40.50.300">
    <property type="entry name" value="P-loop containing nucleotide triphosphate hydrolases"/>
    <property type="match status" value="1"/>
</dbReference>
<feature type="region of interest" description="Disordered" evidence="2">
    <location>
        <begin position="1627"/>
        <end position="1648"/>
    </location>
</feature>
<evidence type="ECO:0000313" key="4">
    <source>
        <dbReference type="EMBL" id="CAK9015985.1"/>
    </source>
</evidence>
<keyword evidence="1" id="KW-0067">ATP-binding</keyword>
<gene>
    <name evidence="4" type="ORF">SCF082_LOCUS12984</name>
</gene>
<keyword evidence="1" id="KW-0234">DNA repair</keyword>
<dbReference type="InterPro" id="IPR010285">
    <property type="entry name" value="DNA_helicase_pif1-like_DEAD"/>
</dbReference>
<dbReference type="GO" id="GO:0004386">
    <property type="term" value="F:helicase activity"/>
    <property type="evidence" value="ECO:0007669"/>
    <property type="project" value="UniProtKB-KW"/>
</dbReference>
<evidence type="ECO:0000259" key="3">
    <source>
        <dbReference type="PROSITE" id="PS50802"/>
    </source>
</evidence>
<feature type="compositionally biased region" description="Polar residues" evidence="2">
    <location>
        <begin position="773"/>
        <end position="786"/>
    </location>
</feature>
<dbReference type="Gene3D" id="3.90.70.80">
    <property type="match status" value="1"/>
</dbReference>
<feature type="domain" description="OTU" evidence="3">
    <location>
        <begin position="4"/>
        <end position="129"/>
    </location>
</feature>
<comment type="cofactor">
    <cofactor evidence="1">
        <name>Mg(2+)</name>
        <dbReference type="ChEBI" id="CHEBI:18420"/>
    </cofactor>
</comment>
<dbReference type="EC" id="5.6.2.3" evidence="1"/>
<comment type="catalytic activity">
    <reaction evidence="1">
        <text>ATP + H2O = ADP + phosphate + H(+)</text>
        <dbReference type="Rhea" id="RHEA:13065"/>
        <dbReference type="ChEBI" id="CHEBI:15377"/>
        <dbReference type="ChEBI" id="CHEBI:15378"/>
        <dbReference type="ChEBI" id="CHEBI:30616"/>
        <dbReference type="ChEBI" id="CHEBI:43474"/>
        <dbReference type="ChEBI" id="CHEBI:456216"/>
        <dbReference type="EC" id="5.6.2.3"/>
    </reaction>
</comment>
<dbReference type="InterPro" id="IPR027417">
    <property type="entry name" value="P-loop_NTPase"/>
</dbReference>
<accession>A0ABP0JNI9</accession>
<dbReference type="Proteomes" id="UP001642464">
    <property type="component" value="Unassembled WGS sequence"/>
</dbReference>
<feature type="compositionally biased region" description="Basic and acidic residues" evidence="2">
    <location>
        <begin position="180"/>
        <end position="191"/>
    </location>
</feature>
<evidence type="ECO:0000313" key="5">
    <source>
        <dbReference type="Proteomes" id="UP001642464"/>
    </source>
</evidence>
<comment type="similarity">
    <text evidence="1">Belongs to the helicase family.</text>
</comment>
<protein>
    <recommendedName>
        <fullName evidence="1">ATP-dependent DNA helicase</fullName>
        <ecNumber evidence="1">5.6.2.3</ecNumber>
    </recommendedName>
</protein>
<dbReference type="PROSITE" id="PS50802">
    <property type="entry name" value="OTU"/>
    <property type="match status" value="1"/>
</dbReference>
<dbReference type="CDD" id="cd22744">
    <property type="entry name" value="OTU"/>
    <property type="match status" value="1"/>
</dbReference>
<keyword evidence="1 4" id="KW-0347">Helicase</keyword>
<reference evidence="4 5" key="1">
    <citation type="submission" date="2024-02" db="EMBL/GenBank/DDBJ databases">
        <authorList>
            <person name="Chen Y."/>
            <person name="Shah S."/>
            <person name="Dougan E. K."/>
            <person name="Thang M."/>
            <person name="Chan C."/>
        </authorList>
    </citation>
    <scope>NUCLEOTIDE SEQUENCE [LARGE SCALE GENOMIC DNA]</scope>
</reference>
<dbReference type="InterPro" id="IPR003323">
    <property type="entry name" value="OTU_dom"/>
</dbReference>
<feature type="region of interest" description="Disordered" evidence="2">
    <location>
        <begin position="772"/>
        <end position="797"/>
    </location>
</feature>
<feature type="compositionally biased region" description="Polar residues" evidence="2">
    <location>
        <begin position="158"/>
        <end position="168"/>
    </location>
</feature>
<keyword evidence="1" id="KW-0233">DNA recombination</keyword>
<sequence>MTTLEVVKMQGDGDCLFHALAHLDGYDGGALRIDVVDFMEAQAHHQQGFEEEWVREASRLRASRWGGATAIAAWSLMTTKRVTVHRRDLALGTVVVEELSHGSVYGNEAHPIIHILYNGVDHYDALVEIHDIDGREPAWEQPPPPRYVAEDPFPPLSKETQQPIRRSFTTPRPTKKPKTKKPEKTAKKAAEADMEVQEESLMEELERIPELATKRIREHPTLPPRESLDTVDAGEVWPSAFCAFAGCAWEELHGTEGDLNQHLQAHHAHELKPICERMLRGKESDAMRSVYCQAIAMKCRDQAPVAGTSLDRMALRGFAEATAGNKVEALVCFCCGGIHPYVEEVASKGSIQWHQPLRQEGSNGKLLFLGQPLAKIESLIGLQTYLTRYNAVEPRPQTRLTDHESFEDWRLRLPELEDGVLLCCPEDIGVKQSDHQCCEEHGAESKALCEKCRLPICADCFEHLSEAKLPPLSYANDMWTGYGLERIYREKVTAIELICASPCLTSLVMLSMEGKHRQEAPGAVFDEEAHMARHRYGSRGNVITFPLPVEDLLRQLSEQTLPEGDDAVNALPRSGKQLGEVFRVILKTNKKGKTTDEEIKTLVHQARVRRQVVVDLILDMKKLGHPSFTNLDEAAVKENAANLPEDGVPPEVVKVVERLKEEMEAEGMPMESKLQPQKAATPSEAPIANIEEAGATFSTQRPRAVVAEGRSLNPAHDVEKAALQDMVKELGPSSDLQTFEIRAGNQLLDMFRPCYWSLAFCFLFKHATAEPDVTNTTSSRQEQEAQTSRRRTGNKTAPEVGIQEWAAAMQRQVASQFRRDWNFSPALWNYLFRTMINLQPNASKFTVANAEGRGRRDLTNDELKMAAQEIYNSMQYGMYVDINGENKAVNGDLTKLRHVPGLSAAAHKMITNLEARTRNVAGTHEVRSTMRHQTHAYRVKFGLAIFITFSPSERDSTLMVRMARARPTDPAVVADRQKAFYSREKPQLDVEFCRLSPERLAEELPNYEDRRALLARDPLACHYGFQVLFFLQCVHQFTPLCELVRLGKKPMLELLRKYSDYSAHVRRMVYCDEAGWDEKQKEVEDEWPEYKQSTLMLGRPGYQTEQEMPALMWKQAYLAEDVELLQMHKQHHVHIVDGQGFRRPLAQCQDRKDRTKCKAHFPRDAWMTESPMLICSGIAEAKNMPHKGKKSMVGSPWGPCNDGNVNGNHPALLASLRCNGDVQLPYRFPITVDTHGHGLCEQHCDEKMPIWQLIKEAQANQAAQAGYATDYQNKRLPLAIHEGKDWTRGQQNLHDDMKDKKTGYVGARTTKRLITDCYGRGVVRGAVESCNLILNASQQDPTWAESIKTAPVTDISLRYPLQLLCHIAEEQPWPEEPRRTKVDKRNPLNHEVTDTPVWTLYGGRGNRPEVHQLSAYEFVSHYYMKQAKRPFSFKRQIEDPDNFEAELTERGIEKVSQNIRKLVAGEDYKIKEEGGEGWLPLGLGRPVQTYRHDWVIAARRRPHVPVIFGAQGSKTTEEQAMRILVLYFPWVNDPAEASSTVPFITDMWRAGMQDWKEALLTHARSIGFLTEEVKRMVMSFVFTYCLPRQMHSIDGLGENSDNEDMTDELADIALEEDDLLEATLTHVRGSGRQDPSAEGNNGSEVEEGEQTKLYDMTLKLFNLSGAIWTHSEKNIDAAAKKRYEELLKQVDAKGPFDHAKAKEAAYLSIKQGEKRSKNGKTCAVGEVSAEVEEQPRVTMTLIDEWLESVRSQVNVEQHIFLEIVVDRLAVELGLKDTGASHREDGAEPLRHLLHAPPGTGKSHVLKFVQELFALAGLKKGIDYQFVAFQATNAADLDGDTIHHAFGWNTNKRSFEQAMKPEAAKQLAYCRWLFIDEVSLVPADLFTQVDHRLREVKSSADAWKHDPLIGNTRPFAGVNVILVGDFKQLPPPQGGNLADVPHHLRVGPHETCKAPDPMADAGRRLMWEDIEGMVELTDRERCKDEWWNEVTDELRAGHLSENNWRYLHGYPVDGCKLSKEERESRRRVIDGPGDPRLREARFQEAPVIVANNDAKYQINKDRAKKYAQDANVQLRWSVAKDVASTETLQAQACDKERKIKWLQYHDKDTGNLLGTLPLAIGMKVALTEHIDRSEDKRLLRGTVGIVHSWVWEEGWQRPSVVYLKFEGVKWQLEGVSEPGVYPIVARTADWWLDKGQGKTLVAVLLDLNVDKKMDPTIGPVAATRVRSRHDVLILRPFPDWLFQRTASDGPELLLQKLRGEAIDWAAYREARKPTASCQKCRQLLPLDAFEHKQWERVRANNLASCMTCWQGKPPSHRRRLEAENLKKHKCCGCSTMKIADAFPRAQLAQPEADMMRHCLKCLQVKRADGMQCRKCLMTKTPAKFTPAMTTMPAAGILCIGCQGAVKKQINRQWKGFFTCQVCSQIFPTAVGVGKERKQACSNCASREADREKGWQTCRRKACKRKFADGCLKDGKRQRYCPECRAR</sequence>
<dbReference type="InterPro" id="IPR051055">
    <property type="entry name" value="PIF1_helicase"/>
</dbReference>
<keyword evidence="5" id="KW-1185">Reference proteome</keyword>
<feature type="region of interest" description="Disordered" evidence="2">
    <location>
        <begin position="135"/>
        <end position="197"/>
    </location>
</feature>
<keyword evidence="1" id="KW-0378">Hydrolase</keyword>
<dbReference type="SUPFAM" id="SSF52540">
    <property type="entry name" value="P-loop containing nucleoside triphosphate hydrolases"/>
    <property type="match status" value="2"/>
</dbReference>
<keyword evidence="1" id="KW-0547">Nucleotide-binding</keyword>
<dbReference type="PANTHER" id="PTHR47642">
    <property type="entry name" value="ATP-DEPENDENT DNA HELICASE"/>
    <property type="match status" value="1"/>
</dbReference>
<evidence type="ECO:0000256" key="1">
    <source>
        <dbReference type="RuleBase" id="RU363044"/>
    </source>
</evidence>
<name>A0ABP0JNI9_9DINO</name>
<proteinExistence type="inferred from homology"/>
<organism evidence="4 5">
    <name type="scientific">Durusdinium trenchii</name>
    <dbReference type="NCBI Taxonomy" id="1381693"/>
    <lineage>
        <taxon>Eukaryota</taxon>
        <taxon>Sar</taxon>
        <taxon>Alveolata</taxon>
        <taxon>Dinophyceae</taxon>
        <taxon>Suessiales</taxon>
        <taxon>Symbiodiniaceae</taxon>
        <taxon>Durusdinium</taxon>
    </lineage>
</organism>
<dbReference type="InterPro" id="IPR046700">
    <property type="entry name" value="DUF6570"/>
</dbReference>
<evidence type="ECO:0000256" key="2">
    <source>
        <dbReference type="SAM" id="MobiDB-lite"/>
    </source>
</evidence>